<dbReference type="Pfam" id="PF12770">
    <property type="entry name" value="CHAT"/>
    <property type="match status" value="1"/>
</dbReference>
<gene>
    <name evidence="2" type="ORF">MAG551_00677</name>
</gene>
<name>A0A941W1R2_9BACT</name>
<reference evidence="2" key="1">
    <citation type="journal article" date="2021" name="ISME J.">
        <title>Fine-scale metabolic discontinuity in a stratified prokaryote microbiome of a Red Sea deep halocline.</title>
        <authorList>
            <person name="Michoud G."/>
            <person name="Ngugi D.K."/>
            <person name="Barozzi A."/>
            <person name="Merlino G."/>
            <person name="Calleja M.L."/>
            <person name="Delgado-Huertas A."/>
            <person name="Moran X.A.G."/>
            <person name="Daffonchio D."/>
        </authorList>
    </citation>
    <scope>NUCLEOTIDE SEQUENCE</scope>
    <source>
        <strain evidence="2">SuakinDeep_MAG55_1</strain>
    </source>
</reference>
<sequence>MHGAFIPDAPMKSYFLFLDDKGDECKYTLEDMIGDEELIFRNSHLFWAGACKLGMSAVTDGKDIIGLVRTLIQKGVPSVVMGLTNLDDRATARLLDNFCQVYDGNNKAKGLSEAIRQLRKCTLCDHAKKSGDSIDELKQYFNAQSDEFVFDNPYFWMPFVLYGDFR</sequence>
<dbReference type="EMBL" id="JAANXD010000028">
    <property type="protein sequence ID" value="MBS1257633.1"/>
    <property type="molecule type" value="Genomic_DNA"/>
</dbReference>
<evidence type="ECO:0000313" key="2">
    <source>
        <dbReference type="EMBL" id="MBS1257633.1"/>
    </source>
</evidence>
<dbReference type="InterPro" id="IPR024983">
    <property type="entry name" value="CHAT_dom"/>
</dbReference>
<feature type="domain" description="CHAT" evidence="1">
    <location>
        <begin position="2"/>
        <end position="164"/>
    </location>
</feature>
<proteinExistence type="predicted"/>
<comment type="caution">
    <text evidence="2">The sequence shown here is derived from an EMBL/GenBank/DDBJ whole genome shotgun (WGS) entry which is preliminary data.</text>
</comment>
<accession>A0A941W1R2</accession>
<dbReference type="Proteomes" id="UP000722750">
    <property type="component" value="Unassembled WGS sequence"/>
</dbReference>
<dbReference type="AlphaFoldDB" id="A0A941W1R2"/>
<evidence type="ECO:0000313" key="3">
    <source>
        <dbReference type="Proteomes" id="UP000722750"/>
    </source>
</evidence>
<evidence type="ECO:0000259" key="1">
    <source>
        <dbReference type="Pfam" id="PF12770"/>
    </source>
</evidence>
<protein>
    <recommendedName>
        <fullName evidence="1">CHAT domain-containing protein</fullName>
    </recommendedName>
</protein>
<organism evidence="2 3">
    <name type="scientific">Candidatus Scalindua arabica</name>
    <dbReference type="NCBI Taxonomy" id="1127984"/>
    <lineage>
        <taxon>Bacteria</taxon>
        <taxon>Pseudomonadati</taxon>
        <taxon>Planctomycetota</taxon>
        <taxon>Candidatus Brocadiia</taxon>
        <taxon>Candidatus Brocadiales</taxon>
        <taxon>Candidatus Scalinduaceae</taxon>
        <taxon>Candidatus Scalindua</taxon>
    </lineage>
</organism>